<dbReference type="InterPro" id="IPR007327">
    <property type="entry name" value="TPD52"/>
</dbReference>
<sequence>MDKSPTYLSDASPSGSIGSISSATEAINDFANLSLEDQERQREEWRTELQRVEEEINTLRTVLSSKIYHSTELKRKLGVTVWKEIQADVSSGIKNMRDTNVIKNSRLSKSYHKTESVLKTTAEKTTSLFSGFSTKINQMKNSESFKTFEGKVGGAYESVKTKVSTSRSGSVQSFHDVLDSNSNTAATTPIHEEKQVI</sequence>
<gene>
    <name evidence="4" type="ORF">CHIRRI_LOCUS2211</name>
</gene>
<dbReference type="AlphaFoldDB" id="A0A9N9RM49"/>
<feature type="coiled-coil region" evidence="3">
    <location>
        <begin position="28"/>
        <end position="62"/>
    </location>
</feature>
<dbReference type="OrthoDB" id="10000687at2759"/>
<keyword evidence="5" id="KW-1185">Reference proteome</keyword>
<evidence type="ECO:0000313" key="4">
    <source>
        <dbReference type="EMBL" id="CAG9799242.1"/>
    </source>
</evidence>
<evidence type="ECO:0000313" key="5">
    <source>
        <dbReference type="Proteomes" id="UP001153620"/>
    </source>
</evidence>
<dbReference type="Proteomes" id="UP001153620">
    <property type="component" value="Chromosome 1"/>
</dbReference>
<organism evidence="4 5">
    <name type="scientific">Chironomus riparius</name>
    <dbReference type="NCBI Taxonomy" id="315576"/>
    <lineage>
        <taxon>Eukaryota</taxon>
        <taxon>Metazoa</taxon>
        <taxon>Ecdysozoa</taxon>
        <taxon>Arthropoda</taxon>
        <taxon>Hexapoda</taxon>
        <taxon>Insecta</taxon>
        <taxon>Pterygota</taxon>
        <taxon>Neoptera</taxon>
        <taxon>Endopterygota</taxon>
        <taxon>Diptera</taxon>
        <taxon>Nematocera</taxon>
        <taxon>Chironomoidea</taxon>
        <taxon>Chironomidae</taxon>
        <taxon>Chironominae</taxon>
        <taxon>Chironomus</taxon>
    </lineage>
</organism>
<comment type="similarity">
    <text evidence="1">Belongs to the TPD52 family.</text>
</comment>
<dbReference type="PANTHER" id="PTHR19307">
    <property type="entry name" value="TUMOR PROTEIN D52"/>
    <property type="match status" value="1"/>
</dbReference>
<evidence type="ECO:0000256" key="2">
    <source>
        <dbReference type="ARBA" id="ARBA00023054"/>
    </source>
</evidence>
<evidence type="ECO:0000256" key="1">
    <source>
        <dbReference type="ARBA" id="ARBA00005702"/>
    </source>
</evidence>
<dbReference type="EMBL" id="OU895877">
    <property type="protein sequence ID" value="CAG9799242.1"/>
    <property type="molecule type" value="Genomic_DNA"/>
</dbReference>
<protein>
    <recommendedName>
        <fullName evidence="6">Tumor protein D54</fullName>
    </recommendedName>
</protein>
<dbReference type="GO" id="GO:0005737">
    <property type="term" value="C:cytoplasm"/>
    <property type="evidence" value="ECO:0007669"/>
    <property type="project" value="TreeGrafter"/>
</dbReference>
<reference evidence="4" key="2">
    <citation type="submission" date="2022-10" db="EMBL/GenBank/DDBJ databases">
        <authorList>
            <consortium name="ENA_rothamsted_submissions"/>
            <consortium name="culmorum"/>
            <person name="King R."/>
        </authorList>
    </citation>
    <scope>NUCLEOTIDE SEQUENCE</scope>
</reference>
<accession>A0A9N9RM49</accession>
<dbReference type="Pfam" id="PF04201">
    <property type="entry name" value="TPD52"/>
    <property type="match status" value="1"/>
</dbReference>
<evidence type="ECO:0008006" key="6">
    <source>
        <dbReference type="Google" id="ProtNLM"/>
    </source>
</evidence>
<evidence type="ECO:0000256" key="3">
    <source>
        <dbReference type="SAM" id="Coils"/>
    </source>
</evidence>
<keyword evidence="2 3" id="KW-0175">Coiled coil</keyword>
<reference evidence="4" key="1">
    <citation type="submission" date="2022-01" db="EMBL/GenBank/DDBJ databases">
        <authorList>
            <person name="King R."/>
        </authorList>
    </citation>
    <scope>NUCLEOTIDE SEQUENCE</scope>
</reference>
<name>A0A9N9RM49_9DIPT</name>
<proteinExistence type="inferred from homology"/>
<dbReference type="PANTHER" id="PTHR19307:SF14">
    <property type="entry name" value="TUMOR PROTEIN D52"/>
    <property type="match status" value="1"/>
</dbReference>